<keyword evidence="3 5" id="KW-1133">Transmembrane helix</keyword>
<comment type="subcellular location">
    <subcellularLocation>
        <location evidence="1">Membrane</location>
        <topology evidence="1">Multi-pass membrane protein</topology>
    </subcellularLocation>
</comment>
<evidence type="ECO:0000259" key="6">
    <source>
        <dbReference type="Pfam" id="PF13515"/>
    </source>
</evidence>
<protein>
    <submittedName>
        <fullName evidence="7">FUSC family protein</fullName>
    </submittedName>
</protein>
<keyword evidence="8" id="KW-1185">Reference proteome</keyword>
<feature type="transmembrane region" description="Helical" evidence="5">
    <location>
        <begin position="129"/>
        <end position="150"/>
    </location>
</feature>
<comment type="caution">
    <text evidence="7">The sequence shown here is derived from an EMBL/GenBank/DDBJ whole genome shotgun (WGS) entry which is preliminary data.</text>
</comment>
<dbReference type="EMBL" id="JAIBOA010000012">
    <property type="protein sequence ID" value="MBW8484605.1"/>
    <property type="molecule type" value="Genomic_DNA"/>
</dbReference>
<feature type="domain" description="Integral membrane bound transporter" evidence="6">
    <location>
        <begin position="181"/>
        <end position="306"/>
    </location>
</feature>
<gene>
    <name evidence="7" type="ORF">K1Y72_19635</name>
</gene>
<feature type="transmembrane region" description="Helical" evidence="5">
    <location>
        <begin position="262"/>
        <end position="280"/>
    </location>
</feature>
<evidence type="ECO:0000256" key="3">
    <source>
        <dbReference type="ARBA" id="ARBA00022989"/>
    </source>
</evidence>
<evidence type="ECO:0000256" key="2">
    <source>
        <dbReference type="ARBA" id="ARBA00022692"/>
    </source>
</evidence>
<dbReference type="RefSeq" id="WP_220167842.1">
    <property type="nucleotide sequence ID" value="NZ_JAIBOA010000012.1"/>
</dbReference>
<dbReference type="Pfam" id="PF13515">
    <property type="entry name" value="FUSC_2"/>
    <property type="match status" value="1"/>
</dbReference>
<keyword evidence="4 5" id="KW-0472">Membrane</keyword>
<evidence type="ECO:0000256" key="1">
    <source>
        <dbReference type="ARBA" id="ARBA00004141"/>
    </source>
</evidence>
<feature type="transmembrane region" description="Helical" evidence="5">
    <location>
        <begin position="171"/>
        <end position="189"/>
    </location>
</feature>
<evidence type="ECO:0000313" key="7">
    <source>
        <dbReference type="EMBL" id="MBW8484605.1"/>
    </source>
</evidence>
<organism evidence="7 8">
    <name type="scientific">Actinomadura parmotrematis</name>
    <dbReference type="NCBI Taxonomy" id="2864039"/>
    <lineage>
        <taxon>Bacteria</taxon>
        <taxon>Bacillati</taxon>
        <taxon>Actinomycetota</taxon>
        <taxon>Actinomycetes</taxon>
        <taxon>Streptosporangiales</taxon>
        <taxon>Thermomonosporaceae</taxon>
        <taxon>Actinomadura</taxon>
    </lineage>
</organism>
<proteinExistence type="predicted"/>
<reference evidence="7 8" key="1">
    <citation type="submission" date="2021-07" db="EMBL/GenBank/DDBJ databases">
        <title>Actinomadura sp. PM05-2 isolated from lichen.</title>
        <authorList>
            <person name="Somphong A."/>
            <person name="Phongsopitanun W."/>
            <person name="Tanasupawat S."/>
            <person name="Peongsungnone V."/>
        </authorList>
    </citation>
    <scope>NUCLEOTIDE SEQUENCE [LARGE SCALE GENOMIC DNA]</scope>
    <source>
        <strain evidence="7 8">PM05-2</strain>
    </source>
</reference>
<name>A0ABS7FXA5_9ACTN</name>
<feature type="transmembrane region" description="Helical" evidence="5">
    <location>
        <begin position="58"/>
        <end position="77"/>
    </location>
</feature>
<accession>A0ABS7FXA5</accession>
<evidence type="ECO:0000256" key="4">
    <source>
        <dbReference type="ARBA" id="ARBA00023136"/>
    </source>
</evidence>
<sequence>MGARGLDWRWGDALPGAVYAVPPVLVILFGDVEKGLAFAVGTVPAVLVGVRPARRGRVLTAVVGLVAALSILLGSLLSHVPPLAVAAMLLLPIGAARAAVRRPAGTLALVLCVPLVAVGLSYRDLGQGAAIAGLIACGSVASWLLSLLWPSRPGPPRRAFAALEPAAARSFGLRMGLAAAIAALVGYLAGLEHVGWATAAATFVTRPAPGPQRLRSYGRVLSVLAGGIAALLFVRFASDPWVMAAATFAVLTAASATRGGRWYITAAYTTFFVILLLGFADHPSAVAHFNERLVETAFGIALALVFSRSFGEGAVQRSR</sequence>
<feature type="transmembrane region" description="Helical" evidence="5">
    <location>
        <begin position="216"/>
        <end position="234"/>
    </location>
</feature>
<keyword evidence="2 5" id="KW-0812">Transmembrane</keyword>
<dbReference type="InterPro" id="IPR049453">
    <property type="entry name" value="Memb_transporter_dom"/>
</dbReference>
<feature type="transmembrane region" description="Helical" evidence="5">
    <location>
        <begin position="107"/>
        <end position="123"/>
    </location>
</feature>
<evidence type="ECO:0000256" key="5">
    <source>
        <dbReference type="SAM" id="Phobius"/>
    </source>
</evidence>
<dbReference type="Proteomes" id="UP000774570">
    <property type="component" value="Unassembled WGS sequence"/>
</dbReference>
<evidence type="ECO:0000313" key="8">
    <source>
        <dbReference type="Proteomes" id="UP000774570"/>
    </source>
</evidence>